<gene>
    <name evidence="6" type="ORF">UU82_C0013G0013</name>
</gene>
<feature type="domain" description="Multidrug resistance protein MdtA-like barrel-sandwich hybrid" evidence="5">
    <location>
        <begin position="70"/>
        <end position="375"/>
    </location>
</feature>
<dbReference type="Gene3D" id="2.40.420.20">
    <property type="match status" value="1"/>
</dbReference>
<dbReference type="PANTHER" id="PTHR32347:SF14">
    <property type="entry name" value="EFFLUX SYSTEM COMPONENT YKNX-RELATED"/>
    <property type="match status" value="1"/>
</dbReference>
<dbReference type="GO" id="GO:0030313">
    <property type="term" value="C:cell envelope"/>
    <property type="evidence" value="ECO:0007669"/>
    <property type="project" value="UniProtKB-SubCell"/>
</dbReference>
<keyword evidence="2 3" id="KW-0175">Coiled coil</keyword>
<dbReference type="Pfam" id="PF25917">
    <property type="entry name" value="BSH_RND"/>
    <property type="match status" value="1"/>
</dbReference>
<feature type="coiled-coil region" evidence="3">
    <location>
        <begin position="320"/>
        <end position="347"/>
    </location>
</feature>
<dbReference type="Gene3D" id="2.40.30.170">
    <property type="match status" value="1"/>
</dbReference>
<name>A0A0G0XGM0_9BACT</name>
<evidence type="ECO:0000256" key="3">
    <source>
        <dbReference type="SAM" id="Coils"/>
    </source>
</evidence>
<reference evidence="6 7" key="1">
    <citation type="journal article" date="2015" name="Nature">
        <title>rRNA introns, odd ribosomes, and small enigmatic genomes across a large radiation of phyla.</title>
        <authorList>
            <person name="Brown C.T."/>
            <person name="Hug L.A."/>
            <person name="Thomas B.C."/>
            <person name="Sharon I."/>
            <person name="Castelle C.J."/>
            <person name="Singh A."/>
            <person name="Wilkins M.J."/>
            <person name="Williams K.H."/>
            <person name="Banfield J.F."/>
        </authorList>
    </citation>
    <scope>NUCLEOTIDE SEQUENCE [LARGE SCALE GENOMIC DNA]</scope>
</reference>
<dbReference type="Gene3D" id="1.10.287.470">
    <property type="entry name" value="Helix hairpin bin"/>
    <property type="match status" value="1"/>
</dbReference>
<keyword evidence="4" id="KW-1133">Transmembrane helix</keyword>
<dbReference type="InterPro" id="IPR058625">
    <property type="entry name" value="MdtA-like_BSH"/>
</dbReference>
<sequence>MKKRLNKIKSHVIAHKTISVVVLIIIISISYWSYKKITDTSGDIRYITAKVQRGTIISSVSGSGQVSASNQIDIKAKVSGEVVYIAAQDGQKVGTGAFIAKLDDKDAQKSVRDAEVNLESAKIALEKLKIQKSNENMNADLAKSYDDGFSAVLNVFLDLPGIMTGLNDMFFKSSAGTQQQWNIDWYEGQVGNGDHDQAVVLKQNFIDSYNKAKTAYDANLEKYKVVSRISDNPTIEALILQTYDTVKLISDAIKNGNNFIDFINSSIQKNDADTPAIITAHKASLNTYTSKTNTHIVNLLSAKTSIKNYKDAFPNSGLDIQSAELSVKQKENALQDAKDELADYYIRAPFEGTIAKVNIKKSDSVNSGAVAATLITKKQLAEISLNEVDAAKIKIGQKAALTFDAIPDLVISGVVADIDTVGTVSQGVVTYIVKTSFDTQDERIKSAMSVSAAITTDIRQNVLIVPNSAIKSLPARQAGQAGTSYIESFDAPSGSSADGSTGIVSKAILNKIPVEIGLSNDLQSEIVSGIKEGDEIVTRTILPSTAATASSAPSIFGNTTGNRGR</sequence>
<dbReference type="SUPFAM" id="SSF111369">
    <property type="entry name" value="HlyD-like secretion proteins"/>
    <property type="match status" value="1"/>
</dbReference>
<organism evidence="6 7">
    <name type="scientific">Candidatus Nomurabacteria bacterium GW2011_GWC2_41_8</name>
    <dbReference type="NCBI Taxonomy" id="1618755"/>
    <lineage>
        <taxon>Bacteria</taxon>
        <taxon>Candidatus Nomuraibacteriota</taxon>
    </lineage>
</organism>
<dbReference type="EMBL" id="LCCC01000013">
    <property type="protein sequence ID" value="KKS24045.1"/>
    <property type="molecule type" value="Genomic_DNA"/>
</dbReference>
<evidence type="ECO:0000256" key="4">
    <source>
        <dbReference type="SAM" id="Phobius"/>
    </source>
</evidence>
<dbReference type="PANTHER" id="PTHR32347">
    <property type="entry name" value="EFFLUX SYSTEM COMPONENT YKNX-RELATED"/>
    <property type="match status" value="1"/>
</dbReference>
<evidence type="ECO:0000256" key="2">
    <source>
        <dbReference type="ARBA" id="ARBA00023054"/>
    </source>
</evidence>
<evidence type="ECO:0000313" key="7">
    <source>
        <dbReference type="Proteomes" id="UP000033949"/>
    </source>
</evidence>
<proteinExistence type="predicted"/>
<evidence type="ECO:0000313" key="6">
    <source>
        <dbReference type="EMBL" id="KKS24045.1"/>
    </source>
</evidence>
<evidence type="ECO:0000259" key="5">
    <source>
        <dbReference type="Pfam" id="PF25917"/>
    </source>
</evidence>
<keyword evidence="4" id="KW-0812">Transmembrane</keyword>
<dbReference type="AlphaFoldDB" id="A0A0G0XGM0"/>
<comment type="subcellular location">
    <subcellularLocation>
        <location evidence="1">Cell envelope</location>
    </subcellularLocation>
</comment>
<feature type="transmembrane region" description="Helical" evidence="4">
    <location>
        <begin position="12"/>
        <end position="34"/>
    </location>
</feature>
<protein>
    <submittedName>
        <fullName evidence="6">Efflux transporter, RND family, MFP subunit</fullName>
    </submittedName>
</protein>
<feature type="coiled-coil region" evidence="3">
    <location>
        <begin position="111"/>
        <end position="138"/>
    </location>
</feature>
<dbReference type="Proteomes" id="UP000033949">
    <property type="component" value="Unassembled WGS sequence"/>
</dbReference>
<dbReference type="InterPro" id="IPR050465">
    <property type="entry name" value="UPF0194_transport"/>
</dbReference>
<comment type="caution">
    <text evidence="6">The sequence shown here is derived from an EMBL/GenBank/DDBJ whole genome shotgun (WGS) entry which is preliminary data.</text>
</comment>
<keyword evidence="4" id="KW-0472">Membrane</keyword>
<evidence type="ECO:0000256" key="1">
    <source>
        <dbReference type="ARBA" id="ARBA00004196"/>
    </source>
</evidence>
<dbReference type="Gene3D" id="2.40.50.100">
    <property type="match status" value="2"/>
</dbReference>
<accession>A0A0G0XGM0</accession>